<proteinExistence type="predicted"/>
<accession>A0ABW8T527</accession>
<sequence length="918" mass="96820">MNKKKISLALAVTMSLSISIGTNANAASATNIQTGRTQMSDIKVTGVITPDKPTHKNGDTTVNLTGTVTIDGPQLVVKVDGDDNTVVKKISDTKWSYSYVAKLDQNTATDPVFTIEAYTIYVNGKPAGDVHTKATPVTEKVDITPPVITISDYPKDPTNQDITVTVSTNEGTLNATSHTFTDNGSFDFVATDAAGNQTIKTVRINNIDRVAPTAAVNYSTTTPINKDVVATIKPSEPVTYTNIDALPSTIMFDSDASTLTFSKNGSFDLTFADAAGNPGSIRVNVENIDKTSPVGSIEYSETAPTNQDVTVTLNANEPITVTNNGGSLSYTFKENGDFTFEFVDVAGNVGKAMASVSNIDKVAPTATVEYSTQNPTNKDVVVKITPSESVTILNNGGADTYTFTDNGEFTFNFVDAAGNKGTATAVVSNIDRIAPEITIDPFNSTDPTNQDITVYAHTNEGSLNAASHTFTENGKFEFVATDAAGNVTSKTVQVTNIDKVAPVITLGDYNTSPTNKDITVTASTNEGTLNVDSHTFTSNGSFTFTATDAAGNVAEKTVVITNIDKVAPVITLGDYRTDPTNQDITVTATTNEGTLNKDSYTFTENGSYTFTATDAAGNQSSKTVTINNIDKVAPVITTGSYITSLTNKDITVTVSTDKGMLNVTSHTFTENGSFTFTATDEAGNKTDCIIVITNIDKVAPEITLGDYTKDPTNQDITVTAAMNEEGSLNAQSHTFTTNGSFDFVATDLAGNTTTKTVTITNIDKIPPVVTGVINDKYYNIAVTPIFNEGNATLNGAQFTSGTSVSNEGSYTLIVTDTVGNKTTVEFTIDKTPPQLINVTYNSKNQTVTGKAEVGSFVNVSFINNNSNDGATTSVATVQVTNADGSFTIAAKPNKNQSIIVTATDIAGNSTVVNNVPTN</sequence>
<comment type="caution">
    <text evidence="3">The sequence shown here is derived from an EMBL/GenBank/DDBJ whole genome shotgun (WGS) entry which is preliminary data.</text>
</comment>
<evidence type="ECO:0000313" key="4">
    <source>
        <dbReference type="Proteomes" id="UP001623591"/>
    </source>
</evidence>
<dbReference type="Proteomes" id="UP001623591">
    <property type="component" value="Unassembled WGS sequence"/>
</dbReference>
<organism evidence="3 4">
    <name type="scientific">Candidatus Clostridium stratigraminis</name>
    <dbReference type="NCBI Taxonomy" id="3381661"/>
    <lineage>
        <taxon>Bacteria</taxon>
        <taxon>Bacillati</taxon>
        <taxon>Bacillota</taxon>
        <taxon>Clostridia</taxon>
        <taxon>Eubacteriales</taxon>
        <taxon>Clostridiaceae</taxon>
        <taxon>Clostridium</taxon>
    </lineage>
</organism>
<dbReference type="RefSeq" id="WP_406770084.1">
    <property type="nucleotide sequence ID" value="NZ_JBJHZZ010000008.1"/>
</dbReference>
<dbReference type="Pfam" id="PF17936">
    <property type="entry name" value="Big_6"/>
    <property type="match status" value="1"/>
</dbReference>
<feature type="chain" id="PRO_5046560148" evidence="1">
    <location>
        <begin position="27"/>
        <end position="918"/>
    </location>
</feature>
<protein>
    <submittedName>
        <fullName evidence="3">Beta strand repeat-containing protein</fullName>
    </submittedName>
</protein>
<dbReference type="EMBL" id="JBJHZZ010000008">
    <property type="protein sequence ID" value="MFL0247654.1"/>
    <property type="molecule type" value="Genomic_DNA"/>
</dbReference>
<dbReference type="InterPro" id="IPR041498">
    <property type="entry name" value="Big_6"/>
</dbReference>
<evidence type="ECO:0000259" key="2">
    <source>
        <dbReference type="Pfam" id="PF17936"/>
    </source>
</evidence>
<keyword evidence="4" id="KW-1185">Reference proteome</keyword>
<keyword evidence="1" id="KW-0732">Signal</keyword>
<feature type="domain" description="Bacterial Ig" evidence="2">
    <location>
        <begin position="832"/>
        <end position="910"/>
    </location>
</feature>
<feature type="signal peptide" evidence="1">
    <location>
        <begin position="1"/>
        <end position="26"/>
    </location>
</feature>
<reference evidence="3 4" key="1">
    <citation type="submission" date="2024-11" db="EMBL/GenBank/DDBJ databases">
        <authorList>
            <person name="Heng Y.C."/>
            <person name="Lim A.C.H."/>
            <person name="Lee J.K.Y."/>
            <person name="Kittelmann S."/>
        </authorList>
    </citation>
    <scope>NUCLEOTIDE SEQUENCE [LARGE SCALE GENOMIC DNA]</scope>
    <source>
        <strain evidence="3 4">WILCCON 0185</strain>
    </source>
</reference>
<dbReference type="InterPro" id="IPR013783">
    <property type="entry name" value="Ig-like_fold"/>
</dbReference>
<gene>
    <name evidence="3" type="ORF">ACJDUG_11805</name>
</gene>
<dbReference type="Gene3D" id="2.60.40.10">
    <property type="entry name" value="Immunoglobulins"/>
    <property type="match status" value="1"/>
</dbReference>
<evidence type="ECO:0000256" key="1">
    <source>
        <dbReference type="SAM" id="SignalP"/>
    </source>
</evidence>
<evidence type="ECO:0000313" key="3">
    <source>
        <dbReference type="EMBL" id="MFL0247654.1"/>
    </source>
</evidence>
<name>A0ABW8T527_9CLOT</name>